<dbReference type="AlphaFoldDB" id="A0ABD2SV95"/>
<sequence length="150" mass="17070">FRSDSFLYRSTNRSNNPVPIRYRFVPVRWFHSGPLPSLTAAHLLPQTIYTSVASFLHRRPGCSPLTFSSNVFSTDAYGPQAPLPSPLMAAPHVLPQPLRQKRLWPPENGSSVTQTSQIHLKRSIFERFFLLLRDFFDFTAGSCISENSKF</sequence>
<feature type="non-terminal residue" evidence="1">
    <location>
        <position position="1"/>
    </location>
</feature>
<accession>A0ABD2SV95</accession>
<evidence type="ECO:0000313" key="2">
    <source>
        <dbReference type="Proteomes" id="UP001627284"/>
    </source>
</evidence>
<name>A0ABD2SV95_9SOLN</name>
<protein>
    <submittedName>
        <fullName evidence="1">Uncharacterized protein</fullName>
    </submittedName>
</protein>
<organism evidence="1 2">
    <name type="scientific">Solanum stoloniferum</name>
    <dbReference type="NCBI Taxonomy" id="62892"/>
    <lineage>
        <taxon>Eukaryota</taxon>
        <taxon>Viridiplantae</taxon>
        <taxon>Streptophyta</taxon>
        <taxon>Embryophyta</taxon>
        <taxon>Tracheophyta</taxon>
        <taxon>Spermatophyta</taxon>
        <taxon>Magnoliopsida</taxon>
        <taxon>eudicotyledons</taxon>
        <taxon>Gunneridae</taxon>
        <taxon>Pentapetalae</taxon>
        <taxon>asterids</taxon>
        <taxon>lamiids</taxon>
        <taxon>Solanales</taxon>
        <taxon>Solanaceae</taxon>
        <taxon>Solanoideae</taxon>
        <taxon>Solaneae</taxon>
        <taxon>Solanum</taxon>
    </lineage>
</organism>
<reference evidence="1 2" key="1">
    <citation type="submission" date="2024-05" db="EMBL/GenBank/DDBJ databases">
        <title>De novo assembly of an allotetraploid wild potato.</title>
        <authorList>
            <person name="Hosaka A.J."/>
        </authorList>
    </citation>
    <scope>NUCLEOTIDE SEQUENCE [LARGE SCALE GENOMIC DNA]</scope>
    <source>
        <tissue evidence="1">Young leaves</tissue>
    </source>
</reference>
<dbReference type="EMBL" id="JBJKTR010000013">
    <property type="protein sequence ID" value="KAL3347775.1"/>
    <property type="molecule type" value="Genomic_DNA"/>
</dbReference>
<dbReference type="Proteomes" id="UP001627284">
    <property type="component" value="Unassembled WGS sequence"/>
</dbReference>
<keyword evidence="2" id="KW-1185">Reference proteome</keyword>
<evidence type="ECO:0000313" key="1">
    <source>
        <dbReference type="EMBL" id="KAL3347775.1"/>
    </source>
</evidence>
<comment type="caution">
    <text evidence="1">The sequence shown here is derived from an EMBL/GenBank/DDBJ whole genome shotgun (WGS) entry which is preliminary data.</text>
</comment>
<gene>
    <name evidence="1" type="ORF">AABB24_021428</name>
</gene>
<proteinExistence type="predicted"/>